<reference evidence="2" key="1">
    <citation type="journal article" date="2019" name="Sci. Rep.">
        <title>Draft genome of Tanacetum cinerariifolium, the natural source of mosquito coil.</title>
        <authorList>
            <person name="Yamashiro T."/>
            <person name="Shiraishi A."/>
            <person name="Satake H."/>
            <person name="Nakayama K."/>
        </authorList>
    </citation>
    <scope>NUCLEOTIDE SEQUENCE</scope>
</reference>
<evidence type="ECO:0000256" key="1">
    <source>
        <dbReference type="SAM" id="Coils"/>
    </source>
</evidence>
<sequence length="93" mass="10610">MLVPAAKEVGQAQDDDSLKLQELVDLCTRFSNKVLDLESKVIDIKSSFTAKIEKLEDRVHKLKEENRILKEMSFKSAKIDTTAPVKDKEESFK</sequence>
<gene>
    <name evidence="2" type="ORF">Tci_906045</name>
</gene>
<dbReference type="EMBL" id="BKCJ011442472">
    <property type="protein sequence ID" value="GFD34076.1"/>
    <property type="molecule type" value="Genomic_DNA"/>
</dbReference>
<name>A0A699VL28_TANCI</name>
<protein>
    <submittedName>
        <fullName evidence="2">Uncharacterized protein</fullName>
    </submittedName>
</protein>
<comment type="caution">
    <text evidence="2">The sequence shown here is derived from an EMBL/GenBank/DDBJ whole genome shotgun (WGS) entry which is preliminary data.</text>
</comment>
<evidence type="ECO:0000313" key="2">
    <source>
        <dbReference type="EMBL" id="GFD34076.1"/>
    </source>
</evidence>
<proteinExistence type="predicted"/>
<keyword evidence="1" id="KW-0175">Coiled coil</keyword>
<feature type="non-terminal residue" evidence="2">
    <location>
        <position position="93"/>
    </location>
</feature>
<dbReference type="AlphaFoldDB" id="A0A699VL28"/>
<organism evidence="2">
    <name type="scientific">Tanacetum cinerariifolium</name>
    <name type="common">Dalmatian daisy</name>
    <name type="synonym">Chrysanthemum cinerariifolium</name>
    <dbReference type="NCBI Taxonomy" id="118510"/>
    <lineage>
        <taxon>Eukaryota</taxon>
        <taxon>Viridiplantae</taxon>
        <taxon>Streptophyta</taxon>
        <taxon>Embryophyta</taxon>
        <taxon>Tracheophyta</taxon>
        <taxon>Spermatophyta</taxon>
        <taxon>Magnoliopsida</taxon>
        <taxon>eudicotyledons</taxon>
        <taxon>Gunneridae</taxon>
        <taxon>Pentapetalae</taxon>
        <taxon>asterids</taxon>
        <taxon>campanulids</taxon>
        <taxon>Asterales</taxon>
        <taxon>Asteraceae</taxon>
        <taxon>Asteroideae</taxon>
        <taxon>Anthemideae</taxon>
        <taxon>Anthemidinae</taxon>
        <taxon>Tanacetum</taxon>
    </lineage>
</organism>
<feature type="coiled-coil region" evidence="1">
    <location>
        <begin position="45"/>
        <end position="72"/>
    </location>
</feature>
<accession>A0A699VL28</accession>